<evidence type="ECO:0000256" key="1">
    <source>
        <dbReference type="ARBA" id="ARBA00004167"/>
    </source>
</evidence>
<dbReference type="FunFam" id="3.80.10.10:FF:000095">
    <property type="entry name" value="LRR receptor-like serine/threonine-protein kinase GSO1"/>
    <property type="match status" value="1"/>
</dbReference>
<dbReference type="SUPFAM" id="SSF52047">
    <property type="entry name" value="RNI-like"/>
    <property type="match status" value="1"/>
</dbReference>
<evidence type="ECO:0000256" key="11">
    <source>
        <dbReference type="ARBA" id="ARBA00023180"/>
    </source>
</evidence>
<evidence type="ECO:0000256" key="3">
    <source>
        <dbReference type="ARBA" id="ARBA00008356"/>
    </source>
</evidence>
<dbReference type="Gene3D" id="1.10.510.10">
    <property type="entry name" value="Transferase(Phosphotransferase) domain 1"/>
    <property type="match status" value="1"/>
</dbReference>
<dbReference type="CDD" id="cd08767">
    <property type="entry name" value="Cdt1_c"/>
    <property type="match status" value="1"/>
</dbReference>
<dbReference type="PANTHER" id="PTHR48054">
    <property type="entry name" value="RECEPTOR KINASE-LIKE PROTEIN XA21"/>
    <property type="match status" value="1"/>
</dbReference>
<dbReference type="Pfam" id="PF00560">
    <property type="entry name" value="LRR_1"/>
    <property type="match status" value="8"/>
</dbReference>
<keyword evidence="4" id="KW-0134">Cell wall</keyword>
<dbReference type="GO" id="GO:0009791">
    <property type="term" value="P:post-embryonic development"/>
    <property type="evidence" value="ECO:0007669"/>
    <property type="project" value="UniProtKB-ARBA"/>
</dbReference>
<dbReference type="FunFam" id="3.80.10.10:FF:000687">
    <property type="entry name" value="Leucine Rich Repeat family protein, expressed"/>
    <property type="match status" value="1"/>
</dbReference>
<dbReference type="PANTHER" id="PTHR48054:SF90">
    <property type="entry name" value="MDIS1-INTERACTING RECEPTOR LIKE KINASE 2-LIKE"/>
    <property type="match status" value="1"/>
</dbReference>
<feature type="compositionally biased region" description="Basic residues" evidence="14">
    <location>
        <begin position="1291"/>
        <end position="1300"/>
    </location>
</feature>
<feature type="region of interest" description="Disordered" evidence="14">
    <location>
        <begin position="1243"/>
        <end position="1331"/>
    </location>
</feature>
<dbReference type="Pfam" id="PF16679">
    <property type="entry name" value="CDT1_C"/>
    <property type="match status" value="1"/>
</dbReference>
<evidence type="ECO:0000256" key="12">
    <source>
        <dbReference type="ARBA" id="ARBA00023306"/>
    </source>
</evidence>
<evidence type="ECO:0000313" key="18">
    <source>
        <dbReference type="Proteomes" id="UP000290289"/>
    </source>
</evidence>
<dbReference type="InterPro" id="IPR011009">
    <property type="entry name" value="Kinase-like_dom_sf"/>
</dbReference>
<dbReference type="InterPro" id="IPR003591">
    <property type="entry name" value="Leu-rich_rpt_typical-subtyp"/>
</dbReference>
<comment type="subcellular location">
    <subcellularLocation>
        <location evidence="1">Membrane</location>
        <topology evidence="1">Single-pass membrane protein</topology>
    </subcellularLocation>
    <subcellularLocation>
        <location evidence="2">Secreted</location>
        <location evidence="2">Cell wall</location>
    </subcellularLocation>
</comment>
<evidence type="ECO:0000256" key="14">
    <source>
        <dbReference type="SAM" id="MobiDB-lite"/>
    </source>
</evidence>
<dbReference type="CDD" id="cd08674">
    <property type="entry name" value="Cdt1_m"/>
    <property type="match status" value="1"/>
</dbReference>
<keyword evidence="9" id="KW-1133">Transmembrane helix</keyword>
<dbReference type="InterPro" id="IPR038090">
    <property type="entry name" value="Cdt1_C_WH_dom_sf"/>
</dbReference>
<comment type="similarity">
    <text evidence="3">Belongs to the Cdt1 family.</text>
</comment>
<keyword evidence="12" id="KW-0131">Cell cycle</keyword>
<keyword evidence="8" id="KW-0677">Repeat</keyword>
<feature type="domain" description="CDT1 Geminin-binding" evidence="16">
    <location>
        <begin position="1037"/>
        <end position="1171"/>
    </location>
</feature>
<dbReference type="GO" id="GO:0099402">
    <property type="term" value="P:plant organ development"/>
    <property type="evidence" value="ECO:0007669"/>
    <property type="project" value="UniProtKB-ARBA"/>
</dbReference>
<comment type="caution">
    <text evidence="17">The sequence shown here is derived from an EMBL/GenBank/DDBJ whole genome shotgun (WGS) entry which is preliminary data.</text>
</comment>
<keyword evidence="5" id="KW-0433">Leucine-rich repeat</keyword>
<evidence type="ECO:0000259" key="16">
    <source>
        <dbReference type="SMART" id="SM01075"/>
    </source>
</evidence>
<keyword evidence="4" id="KW-0964">Secreted</keyword>
<sequence length="1530" mass="169241">MKGVGNFLLLLHIVLLFLLPSKAVISSPKTQAEALISWKNSFASPPPALNSWSLTNLDNLCNWTAIVCYYNTKTVVEIDLSNFNITSTLSQFNFMQFVNLTRFNLNANNFTGPIPSAIRNLTKLTILDFGNNLFTQEIPAEIGKLADLEYLSFFNNNLTGTIPHQLSNLKKVKYLLLGGNYLRIPDSSKFSSMPSLTYLDLFLNYIVSEFPVFIAKCSNLVFLDLSQNYFSGQIPELLFTNLGKLEYLNLTSNVFRGPLPSNLPKLKHLHVGVNLFSGQIPEDIGLMSGLQRINLFQNSLEGKIPSSIGQLRELQFLDLHKNSLISSIPFELGFCTNLTYLGLASNSLDGELPLSLSNLNNIVELGLSDNLFTGLIRPSLISNWTEIVSFQLQSNNFSGNIPAEIGLLTKLMTLYLFQNNFFAAVPPEIGNLKDLIDLDLSENQLSGPIPMTMWSLTNLQSLQLFSNNLSGTIPEEIGNMVSLATFDVNTNELEGELPKNISLLTSLQSFSVFTNKLSGGIPSNFGKYSPGLTNVSFSNNSFSGELPPELCSGFALQVLTVNINNLTGSLPECLRNCSALSRVRFDVNQFTGNITNAFGVHPNLEFIALSDNQFVGTLSPQWGKCINITHMLMGGNKISGPIPSELGQMTKLELLNLSQNHLTGEIPAQIGNLLLNYILDLSSNSLSGAIPSNLKQLTKLEVLNVSHNHLSGEIPTTILKNASAHVYDFSYNNLTGPIPSCVILLKATANAFVGNSGLIKDMKRLTSACQSSRKHSKKNNTIVIVTFLSSFGLLDLLSFLCIAGDPKLAFTMQVTNKCDVYSFGVVALEVLMGRHPGDMLESRLLESSKSLKDNAELLLKDLLDRRLEPPTNELARAVVLVMSLAMACIRTSPGSRPTMLFVSQKLSAQSLPCLSEPFVTLKISPFSIPNPAFRFISAMSSSQTLRSRAPRSREKKALNPNPPKVSGDEALSTQTPQKPETLTRRARNANFALSIGDIRRAAAKSVGESTQKQRMDQIDPWGEETPKKTRVSRQEKLPEKFEILGEFFNGLDTSIRLLRLRGVQPSFSNICPQIECLTDRRFTHGHLAQLKFVLPEAIEIKKVLIKDERTSCLKPDLHVTINADALESDGKSKPEGGGGSMHLRKAFRKRLADLSKSHPEDYDIPEEILPQPFGRTKQDMLSDTVKLPLSSSLGEVLTDAKSCLQGDDISEPKLDTACASSCGQVPVTPTKAMDAVENHDDLPTKSASIQSTPAKLASTPARLGTETPALQPPRRCHMSPDHNSTSSPNKLVRRPPRTRSLKFDTPVKNKNVEDEFPDRSDGSNDNDIHDILPDDLLQSLREKEKKAIEERDPAISQAKRRQQMISSLPKLFNSIHFLLQSMNRSVITKEELVHKIIWTNFDIVDRKEVQEQLNLLLELVPDWISEKKIASEADLLMIHINKMSNPESIRARLEVANDDVGDIKCRQMQWLKKREIVQVEPHISSSANALLFATQSSQSEESPPQKSANATGYRLFNHEGGLDPHYPPKP</sequence>
<dbReference type="InterPro" id="IPR014939">
    <property type="entry name" value="CDT1_Gemini-bd-like"/>
</dbReference>
<feature type="region of interest" description="Disordered" evidence="14">
    <location>
        <begin position="1003"/>
        <end position="1033"/>
    </location>
</feature>
<dbReference type="STRING" id="3750.A0A498IVF7"/>
<keyword evidence="18" id="KW-1185">Reference proteome</keyword>
<dbReference type="SMART" id="SM01075">
    <property type="entry name" value="CDT1"/>
    <property type="match status" value="1"/>
</dbReference>
<dbReference type="SUPFAM" id="SSF52058">
    <property type="entry name" value="L domain-like"/>
    <property type="match status" value="2"/>
</dbReference>
<evidence type="ECO:0000313" key="17">
    <source>
        <dbReference type="EMBL" id="RXH87246.1"/>
    </source>
</evidence>
<dbReference type="InterPro" id="IPR001611">
    <property type="entry name" value="Leu-rich_rpt"/>
</dbReference>
<evidence type="ECO:0000256" key="7">
    <source>
        <dbReference type="ARBA" id="ARBA00022729"/>
    </source>
</evidence>
<dbReference type="SUPFAM" id="SSF56112">
    <property type="entry name" value="Protein kinase-like (PK-like)"/>
    <property type="match status" value="1"/>
</dbReference>
<dbReference type="Pfam" id="PF13855">
    <property type="entry name" value="LRR_8"/>
    <property type="match status" value="1"/>
</dbReference>
<dbReference type="FunFam" id="3.80.10.10:FF:000400">
    <property type="entry name" value="Nuclear pore complex protein NUP107"/>
    <property type="match status" value="1"/>
</dbReference>
<accession>A0A498IVF7</accession>
<feature type="compositionally biased region" description="Basic and acidic residues" evidence="14">
    <location>
        <begin position="1301"/>
        <end position="1331"/>
    </location>
</feature>
<feature type="compositionally biased region" description="Polar residues" evidence="14">
    <location>
        <begin position="971"/>
        <end position="980"/>
    </location>
</feature>
<dbReference type="InterPro" id="IPR032054">
    <property type="entry name" value="Cdt1_C"/>
</dbReference>
<proteinExistence type="inferred from homology"/>
<dbReference type="Gene3D" id="1.10.10.1420">
    <property type="entry name" value="DNA replication factor Cdt1, C-terminal WH domain"/>
    <property type="match status" value="1"/>
</dbReference>
<dbReference type="InterPro" id="IPR032675">
    <property type="entry name" value="LRR_dom_sf"/>
</dbReference>
<evidence type="ECO:0000256" key="9">
    <source>
        <dbReference type="ARBA" id="ARBA00022989"/>
    </source>
</evidence>
<feature type="region of interest" description="Disordered" evidence="14">
    <location>
        <begin position="1494"/>
        <end position="1530"/>
    </location>
</feature>
<keyword evidence="11" id="KW-0325">Glycoprotein</keyword>
<dbReference type="InterPro" id="IPR036390">
    <property type="entry name" value="WH_DNA-bd_sf"/>
</dbReference>
<comment type="similarity">
    <text evidence="13">Belongs to the polygalacturonase-inhibiting protein family.</text>
</comment>
<evidence type="ECO:0000256" key="2">
    <source>
        <dbReference type="ARBA" id="ARBA00004191"/>
    </source>
</evidence>
<dbReference type="Proteomes" id="UP000290289">
    <property type="component" value="Chromosome 10"/>
</dbReference>
<dbReference type="FunFam" id="3.80.10.10:FF:000453">
    <property type="entry name" value="Leucine-rich receptor-like protein kinase family protein"/>
    <property type="match status" value="1"/>
</dbReference>
<dbReference type="SMART" id="SM00369">
    <property type="entry name" value="LRR_TYP"/>
    <property type="match status" value="7"/>
</dbReference>
<gene>
    <name evidence="17" type="ORF">DVH24_028746</name>
</gene>
<feature type="compositionally biased region" description="Low complexity" evidence="14">
    <location>
        <begin position="1495"/>
        <end position="1505"/>
    </location>
</feature>
<reference evidence="17 18" key="1">
    <citation type="submission" date="2018-10" db="EMBL/GenBank/DDBJ databases">
        <title>A high-quality apple genome assembly.</title>
        <authorList>
            <person name="Hu J."/>
        </authorList>
    </citation>
    <scope>NUCLEOTIDE SEQUENCE [LARGE SCALE GENOMIC DNA]</scope>
    <source>
        <strain evidence="18">cv. HFTH1</strain>
        <tissue evidence="17">Young leaf</tissue>
    </source>
</reference>
<evidence type="ECO:0000256" key="4">
    <source>
        <dbReference type="ARBA" id="ARBA00022512"/>
    </source>
</evidence>
<organism evidence="17 18">
    <name type="scientific">Malus domestica</name>
    <name type="common">Apple</name>
    <name type="synonym">Pyrus malus</name>
    <dbReference type="NCBI Taxonomy" id="3750"/>
    <lineage>
        <taxon>Eukaryota</taxon>
        <taxon>Viridiplantae</taxon>
        <taxon>Streptophyta</taxon>
        <taxon>Embryophyta</taxon>
        <taxon>Tracheophyta</taxon>
        <taxon>Spermatophyta</taxon>
        <taxon>Magnoliopsida</taxon>
        <taxon>eudicotyledons</taxon>
        <taxon>Gunneridae</taxon>
        <taxon>Pentapetalae</taxon>
        <taxon>rosids</taxon>
        <taxon>fabids</taxon>
        <taxon>Rosales</taxon>
        <taxon>Rosaceae</taxon>
        <taxon>Amygdaloideae</taxon>
        <taxon>Maleae</taxon>
        <taxon>Malus</taxon>
    </lineage>
</organism>
<keyword evidence="6" id="KW-0812">Transmembrane</keyword>
<dbReference type="Pfam" id="PF08263">
    <property type="entry name" value="LRRNT_2"/>
    <property type="match status" value="1"/>
</dbReference>
<feature type="region of interest" description="Disordered" evidence="14">
    <location>
        <begin position="944"/>
        <end position="986"/>
    </location>
</feature>
<evidence type="ECO:0000256" key="15">
    <source>
        <dbReference type="SAM" id="SignalP"/>
    </source>
</evidence>
<dbReference type="EMBL" id="RDQH01000336">
    <property type="protein sequence ID" value="RXH87246.1"/>
    <property type="molecule type" value="Genomic_DNA"/>
</dbReference>
<evidence type="ECO:0000256" key="10">
    <source>
        <dbReference type="ARBA" id="ARBA00023136"/>
    </source>
</evidence>
<feature type="signal peptide" evidence="15">
    <location>
        <begin position="1"/>
        <end position="23"/>
    </location>
</feature>
<dbReference type="SUPFAM" id="SSF46785">
    <property type="entry name" value="Winged helix' DNA-binding domain"/>
    <property type="match status" value="1"/>
</dbReference>
<dbReference type="GO" id="GO:0016020">
    <property type="term" value="C:membrane"/>
    <property type="evidence" value="ECO:0007669"/>
    <property type="project" value="UniProtKB-SubCell"/>
</dbReference>
<feature type="compositionally biased region" description="Basic and acidic residues" evidence="14">
    <location>
        <begin position="1024"/>
        <end position="1033"/>
    </location>
</feature>
<dbReference type="Pfam" id="PF08839">
    <property type="entry name" value="CDT1"/>
    <property type="match status" value="1"/>
</dbReference>
<dbReference type="InterPro" id="IPR052592">
    <property type="entry name" value="LRR-RLK"/>
</dbReference>
<protein>
    <recommendedName>
        <fullName evidence="16">CDT1 Geminin-binding domain-containing protein</fullName>
    </recommendedName>
</protein>
<keyword evidence="7 15" id="KW-0732">Signal</keyword>
<dbReference type="InterPro" id="IPR013210">
    <property type="entry name" value="LRR_N_plant-typ"/>
</dbReference>
<evidence type="ECO:0000256" key="6">
    <source>
        <dbReference type="ARBA" id="ARBA00022692"/>
    </source>
</evidence>
<dbReference type="GO" id="GO:0051707">
    <property type="term" value="P:response to other organism"/>
    <property type="evidence" value="ECO:0007669"/>
    <property type="project" value="UniProtKB-ARBA"/>
</dbReference>
<feature type="chain" id="PRO_5019732449" description="CDT1 Geminin-binding domain-containing protein" evidence="15">
    <location>
        <begin position="24"/>
        <end position="1530"/>
    </location>
</feature>
<dbReference type="Gene3D" id="3.80.10.10">
    <property type="entry name" value="Ribonuclease Inhibitor"/>
    <property type="match status" value="5"/>
</dbReference>
<keyword evidence="10" id="KW-0472">Membrane</keyword>
<evidence type="ECO:0000256" key="5">
    <source>
        <dbReference type="ARBA" id="ARBA00022614"/>
    </source>
</evidence>
<evidence type="ECO:0000256" key="8">
    <source>
        <dbReference type="ARBA" id="ARBA00022737"/>
    </source>
</evidence>
<evidence type="ECO:0000256" key="13">
    <source>
        <dbReference type="ARBA" id="ARBA00038043"/>
    </source>
</evidence>
<dbReference type="GO" id="GO:0006952">
    <property type="term" value="P:defense response"/>
    <property type="evidence" value="ECO:0007669"/>
    <property type="project" value="UniProtKB-ARBA"/>
</dbReference>
<dbReference type="GO" id="GO:0009653">
    <property type="term" value="P:anatomical structure morphogenesis"/>
    <property type="evidence" value="ECO:0007669"/>
    <property type="project" value="UniProtKB-ARBA"/>
</dbReference>
<name>A0A498IVF7_MALDO</name>
<dbReference type="FunFam" id="3.80.10.10:FF:000221">
    <property type="entry name" value="Leucine-rich repeat receptor-like protein kinase PXL1"/>
    <property type="match status" value="1"/>
</dbReference>